<accession>A0ABV3P358</accession>
<feature type="transmembrane region" description="Helical" evidence="6">
    <location>
        <begin position="199"/>
        <end position="223"/>
    </location>
</feature>
<evidence type="ECO:0000256" key="3">
    <source>
        <dbReference type="ARBA" id="ARBA00022692"/>
    </source>
</evidence>
<dbReference type="PANTHER" id="PTHR30250">
    <property type="entry name" value="PST FAMILY PREDICTED COLANIC ACID TRANSPORTER"/>
    <property type="match status" value="1"/>
</dbReference>
<dbReference type="PANTHER" id="PTHR30250:SF26">
    <property type="entry name" value="PSMA PROTEIN"/>
    <property type="match status" value="1"/>
</dbReference>
<name>A0ABV3P358_9ACTN</name>
<feature type="transmembrane region" description="Helical" evidence="6">
    <location>
        <begin position="312"/>
        <end position="336"/>
    </location>
</feature>
<evidence type="ECO:0000256" key="1">
    <source>
        <dbReference type="ARBA" id="ARBA00004651"/>
    </source>
</evidence>
<feature type="transmembrane region" description="Helical" evidence="6">
    <location>
        <begin position="139"/>
        <end position="159"/>
    </location>
</feature>
<gene>
    <name evidence="7" type="ORF">AB1207_04825</name>
</gene>
<feature type="transmembrane region" description="Helical" evidence="6">
    <location>
        <begin position="413"/>
        <end position="429"/>
    </location>
</feature>
<evidence type="ECO:0000256" key="2">
    <source>
        <dbReference type="ARBA" id="ARBA00022475"/>
    </source>
</evidence>
<keyword evidence="2" id="KW-1003">Cell membrane</keyword>
<keyword evidence="4 6" id="KW-1133">Transmembrane helix</keyword>
<feature type="transmembrane region" description="Helical" evidence="6">
    <location>
        <begin position="108"/>
        <end position="133"/>
    </location>
</feature>
<comment type="caution">
    <text evidence="7">The sequence shown here is derived from an EMBL/GenBank/DDBJ whole genome shotgun (WGS) entry which is preliminary data.</text>
</comment>
<protein>
    <recommendedName>
        <fullName evidence="9">O-antigen/teichoic acid export membrane protein</fullName>
    </recommendedName>
</protein>
<evidence type="ECO:0000256" key="5">
    <source>
        <dbReference type="ARBA" id="ARBA00023136"/>
    </source>
</evidence>
<feature type="transmembrane region" description="Helical" evidence="6">
    <location>
        <begin position="390"/>
        <end position="407"/>
    </location>
</feature>
<feature type="transmembrane region" description="Helical" evidence="6">
    <location>
        <begin position="356"/>
        <end position="378"/>
    </location>
</feature>
<organism evidence="7 8">
    <name type="scientific">Kineococcus endophyticus</name>
    <dbReference type="NCBI Taxonomy" id="1181883"/>
    <lineage>
        <taxon>Bacteria</taxon>
        <taxon>Bacillati</taxon>
        <taxon>Actinomycetota</taxon>
        <taxon>Actinomycetes</taxon>
        <taxon>Kineosporiales</taxon>
        <taxon>Kineosporiaceae</taxon>
        <taxon>Kineococcus</taxon>
    </lineage>
</organism>
<keyword evidence="5 6" id="KW-0472">Membrane</keyword>
<dbReference type="Proteomes" id="UP001555826">
    <property type="component" value="Unassembled WGS sequence"/>
</dbReference>
<feature type="transmembrane region" description="Helical" evidence="6">
    <location>
        <begin position="66"/>
        <end position="87"/>
    </location>
</feature>
<feature type="transmembrane region" description="Helical" evidence="6">
    <location>
        <begin position="171"/>
        <end position="193"/>
    </location>
</feature>
<evidence type="ECO:0008006" key="9">
    <source>
        <dbReference type="Google" id="ProtNLM"/>
    </source>
</evidence>
<dbReference type="EMBL" id="JBFNQN010000003">
    <property type="protein sequence ID" value="MEW9264059.1"/>
    <property type="molecule type" value="Genomic_DNA"/>
</dbReference>
<comment type="subcellular location">
    <subcellularLocation>
        <location evidence="1">Cell membrane</location>
        <topology evidence="1">Multi-pass membrane protein</topology>
    </subcellularLocation>
</comment>
<keyword evidence="8" id="KW-1185">Reference proteome</keyword>
<evidence type="ECO:0000313" key="7">
    <source>
        <dbReference type="EMBL" id="MEW9264059.1"/>
    </source>
</evidence>
<proteinExistence type="predicted"/>
<evidence type="ECO:0000256" key="4">
    <source>
        <dbReference type="ARBA" id="ARBA00022989"/>
    </source>
</evidence>
<feature type="transmembrane region" description="Helical" evidence="6">
    <location>
        <begin position="280"/>
        <end position="300"/>
    </location>
</feature>
<dbReference type="RefSeq" id="WP_367636662.1">
    <property type="nucleotide sequence ID" value="NZ_JBFNQN010000003.1"/>
</dbReference>
<evidence type="ECO:0000256" key="6">
    <source>
        <dbReference type="SAM" id="Phobius"/>
    </source>
</evidence>
<dbReference type="CDD" id="cd13126">
    <property type="entry name" value="MATE_like_11"/>
    <property type="match status" value="1"/>
</dbReference>
<keyword evidence="3 6" id="KW-0812">Transmembrane</keyword>
<evidence type="ECO:0000313" key="8">
    <source>
        <dbReference type="Proteomes" id="UP001555826"/>
    </source>
</evidence>
<feature type="transmembrane region" description="Helical" evidence="6">
    <location>
        <begin position="244"/>
        <end position="268"/>
    </location>
</feature>
<reference evidence="7 8" key="1">
    <citation type="submission" date="2024-07" db="EMBL/GenBank/DDBJ databases">
        <authorList>
            <person name="Thanompreechachai J."/>
            <person name="Duangmal K."/>
        </authorList>
    </citation>
    <scope>NUCLEOTIDE SEQUENCE [LARGE SCALE GENOMIC DNA]</scope>
    <source>
        <strain evidence="7 8">KCTC 19886</strain>
    </source>
</reference>
<sequence length="451" mass="47694">MTAGNLDGVVEVEQAPGGRSGPLGKLRRLRSAGMTRSLWNIGDQVVASLNNFLIQFVITHAFTKDVFGAFAIAFSVFSISTGFFRALSTSPVAMRFADADDREFSRAAGSAVALTASGSALVGVVLVLMGWLLPFGESLSHVFIALGFVLPGLMLQDAWRQVFFARLRPAAAFFMDVSWVVLQLGGLGVLVLVADENHIAAFTAVWGGAAYLASLLGLLVLRLKPRVPMAWAWLREQSSVTRYLVPEFVIIQTGGQLAPVLAAAVTTIDAAGALRGANLLTVPATIVSTGLMSFAVPELVRRRSRMTPKTWQLAAVAISGLVLVVGAVWGAITLLLPTSIGEMVLGDTWEGARTVLLATIVGQAGSAVTVGCAAVLYATEGAKTTMRLHLVFALFLVTFSTVGAFTWGAQGTAWGIAAAFWVVAPWWFVSVRRHVRRPAPEAPATTPADAG</sequence>
<dbReference type="InterPro" id="IPR050833">
    <property type="entry name" value="Poly_Biosynth_Transport"/>
</dbReference>